<dbReference type="InterPro" id="IPR003594">
    <property type="entry name" value="HATPase_dom"/>
</dbReference>
<evidence type="ECO:0000256" key="1">
    <source>
        <dbReference type="ARBA" id="ARBA00000085"/>
    </source>
</evidence>
<keyword evidence="5" id="KW-0597">Phosphoprotein</keyword>
<dbReference type="InterPro" id="IPR003661">
    <property type="entry name" value="HisK_dim/P_dom"/>
</dbReference>
<feature type="transmembrane region" description="Helical" evidence="14">
    <location>
        <begin position="482"/>
        <end position="503"/>
    </location>
</feature>
<dbReference type="InterPro" id="IPR005467">
    <property type="entry name" value="His_kinase_dom"/>
</dbReference>
<evidence type="ECO:0000256" key="10">
    <source>
        <dbReference type="ARBA" id="ARBA00022840"/>
    </source>
</evidence>
<keyword evidence="6" id="KW-0808">Transferase</keyword>
<dbReference type="PANTHER" id="PTHR45528:SF1">
    <property type="entry name" value="SENSOR HISTIDINE KINASE CPXA"/>
    <property type="match status" value="1"/>
</dbReference>
<evidence type="ECO:0000256" key="9">
    <source>
        <dbReference type="ARBA" id="ARBA00022777"/>
    </source>
</evidence>
<evidence type="ECO:0000256" key="4">
    <source>
        <dbReference type="ARBA" id="ARBA00022475"/>
    </source>
</evidence>
<accession>A0ABS8PPJ3</accession>
<evidence type="ECO:0000256" key="5">
    <source>
        <dbReference type="ARBA" id="ARBA00022553"/>
    </source>
</evidence>
<name>A0ABS8PPJ3_9BACT</name>
<dbReference type="InterPro" id="IPR050398">
    <property type="entry name" value="HssS/ArlS-like"/>
</dbReference>
<evidence type="ECO:0000256" key="7">
    <source>
        <dbReference type="ARBA" id="ARBA00022692"/>
    </source>
</evidence>
<evidence type="ECO:0000256" key="12">
    <source>
        <dbReference type="ARBA" id="ARBA00023012"/>
    </source>
</evidence>
<dbReference type="PROSITE" id="PS50885">
    <property type="entry name" value="HAMP"/>
    <property type="match status" value="1"/>
</dbReference>
<evidence type="ECO:0000259" key="15">
    <source>
        <dbReference type="PROSITE" id="PS50109"/>
    </source>
</evidence>
<keyword evidence="8" id="KW-0547">Nucleotide-binding</keyword>
<feature type="domain" description="HAMP" evidence="16">
    <location>
        <begin position="999"/>
        <end position="1051"/>
    </location>
</feature>
<evidence type="ECO:0000256" key="11">
    <source>
        <dbReference type="ARBA" id="ARBA00022989"/>
    </source>
</evidence>
<dbReference type="InterPro" id="IPR036097">
    <property type="entry name" value="HisK_dim/P_sf"/>
</dbReference>
<evidence type="ECO:0000256" key="8">
    <source>
        <dbReference type="ARBA" id="ARBA00022741"/>
    </source>
</evidence>
<keyword evidence="9 17" id="KW-0418">Kinase</keyword>
<feature type="transmembrane region" description="Helical" evidence="14">
    <location>
        <begin position="942"/>
        <end position="963"/>
    </location>
</feature>
<dbReference type="InterPro" id="IPR003660">
    <property type="entry name" value="HAMP_dom"/>
</dbReference>
<keyword evidence="18" id="KW-1185">Reference proteome</keyword>
<dbReference type="SMART" id="SM00387">
    <property type="entry name" value="HATPase_c"/>
    <property type="match status" value="1"/>
</dbReference>
<keyword evidence="10" id="KW-0067">ATP-binding</keyword>
<keyword evidence="13 14" id="KW-0472">Membrane</keyword>
<feature type="transmembrane region" description="Helical" evidence="14">
    <location>
        <begin position="753"/>
        <end position="779"/>
    </location>
</feature>
<feature type="transmembrane region" description="Helical" evidence="14">
    <location>
        <begin position="420"/>
        <end position="446"/>
    </location>
</feature>
<dbReference type="PANTHER" id="PTHR45528">
    <property type="entry name" value="SENSOR HISTIDINE KINASE CPXA"/>
    <property type="match status" value="1"/>
</dbReference>
<evidence type="ECO:0000256" key="2">
    <source>
        <dbReference type="ARBA" id="ARBA00004651"/>
    </source>
</evidence>
<dbReference type="CDD" id="cd00082">
    <property type="entry name" value="HisKA"/>
    <property type="match status" value="1"/>
</dbReference>
<evidence type="ECO:0000313" key="18">
    <source>
        <dbReference type="Proteomes" id="UP001199816"/>
    </source>
</evidence>
<evidence type="ECO:0000259" key="16">
    <source>
        <dbReference type="PROSITE" id="PS50885"/>
    </source>
</evidence>
<dbReference type="InterPro" id="IPR004358">
    <property type="entry name" value="Sig_transdc_His_kin-like_C"/>
</dbReference>
<dbReference type="PRINTS" id="PR00344">
    <property type="entry name" value="BCTRLSENSOR"/>
</dbReference>
<comment type="subcellular location">
    <subcellularLocation>
        <location evidence="2">Cell membrane</location>
        <topology evidence="2">Multi-pass membrane protein</topology>
    </subcellularLocation>
</comment>
<keyword evidence="7 14" id="KW-0812">Transmembrane</keyword>
<dbReference type="Pfam" id="PF00512">
    <property type="entry name" value="HisKA"/>
    <property type="match status" value="1"/>
</dbReference>
<keyword evidence="11 14" id="KW-1133">Transmembrane helix</keyword>
<dbReference type="EC" id="2.7.13.3" evidence="3"/>
<keyword evidence="4" id="KW-1003">Cell membrane</keyword>
<dbReference type="SUPFAM" id="SSF55874">
    <property type="entry name" value="ATPase domain of HSP90 chaperone/DNA topoisomerase II/histidine kinase"/>
    <property type="match status" value="1"/>
</dbReference>
<dbReference type="RefSeq" id="WP_231004290.1">
    <property type="nucleotide sequence ID" value="NZ_JAJNEC010000005.1"/>
</dbReference>
<dbReference type="Gene3D" id="1.10.287.130">
    <property type="match status" value="1"/>
</dbReference>
<dbReference type="Gene3D" id="6.10.340.10">
    <property type="match status" value="1"/>
</dbReference>
<evidence type="ECO:0000313" key="17">
    <source>
        <dbReference type="EMBL" id="MCD2423020.1"/>
    </source>
</evidence>
<dbReference type="EMBL" id="JAJNEC010000005">
    <property type="protein sequence ID" value="MCD2423020.1"/>
    <property type="molecule type" value="Genomic_DNA"/>
</dbReference>
<feature type="transmembrane region" description="Helical" evidence="14">
    <location>
        <begin position="393"/>
        <end position="413"/>
    </location>
</feature>
<feature type="transmembrane region" description="Helical" evidence="14">
    <location>
        <begin position="452"/>
        <end position="470"/>
    </location>
</feature>
<feature type="transmembrane region" description="Helical" evidence="14">
    <location>
        <begin position="800"/>
        <end position="821"/>
    </location>
</feature>
<feature type="transmembrane region" description="Helical" evidence="14">
    <location>
        <begin position="238"/>
        <end position="260"/>
    </location>
</feature>
<protein>
    <recommendedName>
        <fullName evidence="3">histidine kinase</fullName>
        <ecNumber evidence="3">2.7.13.3</ecNumber>
    </recommendedName>
</protein>
<dbReference type="Gene3D" id="3.30.565.10">
    <property type="entry name" value="Histidine kinase-like ATPase, C-terminal domain"/>
    <property type="match status" value="1"/>
</dbReference>
<dbReference type="SUPFAM" id="SSF47384">
    <property type="entry name" value="Homodimeric domain of signal transducing histidine kinase"/>
    <property type="match status" value="1"/>
</dbReference>
<comment type="catalytic activity">
    <reaction evidence="1">
        <text>ATP + protein L-histidine = ADP + protein N-phospho-L-histidine.</text>
        <dbReference type="EC" id="2.7.13.3"/>
    </reaction>
</comment>
<feature type="domain" description="Histidine kinase" evidence="15">
    <location>
        <begin position="1068"/>
        <end position="1279"/>
    </location>
</feature>
<evidence type="ECO:0000256" key="13">
    <source>
        <dbReference type="ARBA" id="ARBA00023136"/>
    </source>
</evidence>
<reference evidence="17 18" key="1">
    <citation type="submission" date="2021-11" db="EMBL/GenBank/DDBJ databases">
        <title>Genomic of Niabella pedocola.</title>
        <authorList>
            <person name="Wu T."/>
        </authorList>
    </citation>
    <scope>NUCLEOTIDE SEQUENCE [LARGE SCALE GENOMIC DNA]</scope>
    <source>
        <strain evidence="17 18">JCM 31011</strain>
    </source>
</reference>
<feature type="transmembrane region" description="Helical" evidence="14">
    <location>
        <begin position="305"/>
        <end position="333"/>
    </location>
</feature>
<dbReference type="GO" id="GO:0016301">
    <property type="term" value="F:kinase activity"/>
    <property type="evidence" value="ECO:0007669"/>
    <property type="project" value="UniProtKB-KW"/>
</dbReference>
<sequence>MKRRSRNKYLWELLLLSAALVIFAGALLLSSSYLKSTSLDAQTKIFEKEIKKNVHQFEQVLANTALMDRLTQSRESLRDLANLPDSRFYFYLYKNDQDKRFLRFWNTGIVVPSDELLYSEQEEQGVKLANGYYYAIRKPVPNHPDFTAFCLVLMKSSFFVETDYLRDSYPFDKAMDHVMDIDTTPTAHAIRGIKGTPVFYLKMKPDEKFARKLDGAEHVVTTDIQGSYPHARLSKDSVLSVVLKIVGLFLIFLSCYLLLAKRFAASSYRLQIWFLLACLLAFRVGTYIMGYIWNFSEFKLFDPDLYSSGFLLPTFGDLLINSLLFCWIAVFVWNRLSARPFYTEKYPRKVLRVAGVSCLVILIAATFSIAGVIKDCISKSKISFDVTNIDSLSIFTIVGFLILACLCLGFYYLSRTLYKYIFAVFRAHIWQVYLWTAVLGLLSVSVFVSSRDVTFCLPVLLWLLVYTFIFTKEERINRFIKFSVSGTVLWIFIFSISLCLLMLNEITKAEMNLRVLYCQKLATQTDPASERLISIANKYLDSNYFRNNFYRLYDEEQNAYLRDSIRQRNYIGYLNNYVTNLYIFDSLDNPLYNPFPQTVASLNTTIANRSRSTSLSDMYFYESEAFDNFAYITRRIIRNAETGRLIGTVYIVSNPRRFAVANIKPELFKQFKQGEFSNSAVYQFAIYHNNQLTSSSVSKKYPFTTTLTQSQFPQKKVELRERAGYNEVWYRASASKVIIMARKSEMFLEATTLFSYLFCSFLFLVALINVLMIVLGAFMNKKLLRNSAFFPTIRSQIHGTFILINVLAFVVVGAATISFFVNRFEESNNDRLSRTMNIMLNEIILHDSLRTILESGHYNSNEDLFEANAFNAVIKRVSDIHGLDVNVYDFTGELRATSQSDVYSQGVLSTRMSPRAFYSLLRLRRAQYIQNEQVSELSYNTIYAPVGASSAAPYAYLSIPYFASQQELNQEISNFLITLINLYAFIFLLTGLLALLITNRITGSFTVISNKMKEISLSRVNEEIVWERNDEIGQLVKEYNKMVSQLQKSADILAKSEREEAWREMARQVAHEIKNPLTPMKLSLQYLQKAITENSSNVQQLTSSVAKTLVEQIDYLSKIAADFSQFANINHVNEMIFDLHEVLQPLASIYSKNPDVEFRWHLLPGAITVRADKTQMNRLFTNLFVNAIDACEKNTKGIITVKESVEGKAVIISITDNGSGIAEAMRGRIFTPNFTTKSSGTGLGLAMCKGIVEKANGAIWFETELGVGTTFFVKLPVIAEY</sequence>
<evidence type="ECO:0000256" key="14">
    <source>
        <dbReference type="SAM" id="Phobius"/>
    </source>
</evidence>
<feature type="transmembrane region" description="Helical" evidence="14">
    <location>
        <begin position="353"/>
        <end position="373"/>
    </location>
</feature>
<dbReference type="PROSITE" id="PS50109">
    <property type="entry name" value="HIS_KIN"/>
    <property type="match status" value="1"/>
</dbReference>
<keyword evidence="12" id="KW-0902">Two-component regulatory system</keyword>
<dbReference type="Pfam" id="PF02518">
    <property type="entry name" value="HATPase_c"/>
    <property type="match status" value="1"/>
</dbReference>
<feature type="transmembrane region" description="Helical" evidence="14">
    <location>
        <begin position="272"/>
        <end position="293"/>
    </location>
</feature>
<gene>
    <name evidence="17" type="ORF">LQ567_09625</name>
</gene>
<comment type="caution">
    <text evidence="17">The sequence shown here is derived from an EMBL/GenBank/DDBJ whole genome shotgun (WGS) entry which is preliminary data.</text>
</comment>
<dbReference type="SMART" id="SM00388">
    <property type="entry name" value="HisKA"/>
    <property type="match status" value="1"/>
</dbReference>
<proteinExistence type="predicted"/>
<dbReference type="Proteomes" id="UP001199816">
    <property type="component" value="Unassembled WGS sequence"/>
</dbReference>
<evidence type="ECO:0000256" key="3">
    <source>
        <dbReference type="ARBA" id="ARBA00012438"/>
    </source>
</evidence>
<dbReference type="InterPro" id="IPR036890">
    <property type="entry name" value="HATPase_C_sf"/>
</dbReference>
<evidence type="ECO:0000256" key="6">
    <source>
        <dbReference type="ARBA" id="ARBA00022679"/>
    </source>
</evidence>
<dbReference type="SUPFAM" id="SSF158472">
    <property type="entry name" value="HAMP domain-like"/>
    <property type="match status" value="1"/>
</dbReference>
<feature type="transmembrane region" description="Helical" evidence="14">
    <location>
        <begin position="975"/>
        <end position="997"/>
    </location>
</feature>
<organism evidence="17 18">
    <name type="scientific">Niabella pedocola</name>
    <dbReference type="NCBI Taxonomy" id="1752077"/>
    <lineage>
        <taxon>Bacteria</taxon>
        <taxon>Pseudomonadati</taxon>
        <taxon>Bacteroidota</taxon>
        <taxon>Chitinophagia</taxon>
        <taxon>Chitinophagales</taxon>
        <taxon>Chitinophagaceae</taxon>
        <taxon>Niabella</taxon>
    </lineage>
</organism>